<evidence type="ECO:0000256" key="3">
    <source>
        <dbReference type="ARBA" id="ARBA00023163"/>
    </source>
</evidence>
<dbReference type="CDD" id="cd07377">
    <property type="entry name" value="WHTH_GntR"/>
    <property type="match status" value="1"/>
</dbReference>
<dbReference type="AlphaFoldDB" id="A0A8B6XBC4"/>
<dbReference type="SUPFAM" id="SSF48008">
    <property type="entry name" value="GntR ligand-binding domain-like"/>
    <property type="match status" value="1"/>
</dbReference>
<evidence type="ECO:0000256" key="2">
    <source>
        <dbReference type="ARBA" id="ARBA00023125"/>
    </source>
</evidence>
<accession>A0A8B6XBC4</accession>
<dbReference type="SMART" id="SM00895">
    <property type="entry name" value="FCD"/>
    <property type="match status" value="1"/>
</dbReference>
<evidence type="ECO:0000259" key="4">
    <source>
        <dbReference type="PROSITE" id="PS50949"/>
    </source>
</evidence>
<dbReference type="InterPro" id="IPR011711">
    <property type="entry name" value="GntR_C"/>
</dbReference>
<dbReference type="InterPro" id="IPR036390">
    <property type="entry name" value="WH_DNA-bd_sf"/>
</dbReference>
<dbReference type="PROSITE" id="PS50949">
    <property type="entry name" value="HTH_GNTR"/>
    <property type="match status" value="1"/>
</dbReference>
<dbReference type="SUPFAM" id="SSF46785">
    <property type="entry name" value="Winged helix' DNA-binding domain"/>
    <property type="match status" value="1"/>
</dbReference>
<keyword evidence="1" id="KW-0805">Transcription regulation</keyword>
<dbReference type="Gene3D" id="1.10.10.10">
    <property type="entry name" value="Winged helix-like DNA-binding domain superfamily/Winged helix DNA-binding domain"/>
    <property type="match status" value="1"/>
</dbReference>
<dbReference type="GO" id="GO:0003700">
    <property type="term" value="F:DNA-binding transcription factor activity"/>
    <property type="evidence" value="ECO:0007669"/>
    <property type="project" value="InterPro"/>
</dbReference>
<dbReference type="RefSeq" id="WP_084544894.1">
    <property type="nucleotide sequence ID" value="NZ_AXWS01000008.1"/>
</dbReference>
<dbReference type="SMART" id="SM00345">
    <property type="entry name" value="HTH_GNTR"/>
    <property type="match status" value="1"/>
</dbReference>
<protein>
    <submittedName>
        <fullName evidence="6">FadR/GntR family transcriptional regulator</fullName>
    </submittedName>
</protein>
<keyword evidence="2" id="KW-0238">DNA-binding</keyword>
<proteinExistence type="predicted"/>
<dbReference type="PANTHER" id="PTHR43537">
    <property type="entry name" value="TRANSCRIPTIONAL REGULATOR, GNTR FAMILY"/>
    <property type="match status" value="1"/>
</dbReference>
<name>A0A8B6XBC4_9BURK</name>
<dbReference type="Proteomes" id="UP000675920">
    <property type="component" value="Unplaced"/>
</dbReference>
<dbReference type="Pfam" id="PF00392">
    <property type="entry name" value="GntR"/>
    <property type="match status" value="1"/>
</dbReference>
<sequence>MSADPSSLSELSRLSRPQALSEEISARLASRIAAGEFAPGDRLPTEKTLAEAFGVSRPVVREAIARLRTDGLVETRQGAGAFVAAASRKPRLRFEPAATAPLAGKAAGAAASADADAAALREIFELRAMLEPVVAGLAARRAEAGHLATLKSSLDEMDAALATGRNAARADDAFHNALAAATGNRHVMQLMDFLGAHFSGTREVAWRVEGEGAPYSAEAQAEHHALYDAVAAGAADAARDRSLAHVRGVAARAGITLPADLGDFPLSPSGDHP</sequence>
<evidence type="ECO:0000256" key="1">
    <source>
        <dbReference type="ARBA" id="ARBA00023015"/>
    </source>
</evidence>
<dbReference type="PANTHER" id="PTHR43537:SF5">
    <property type="entry name" value="UXU OPERON TRANSCRIPTIONAL REGULATOR"/>
    <property type="match status" value="1"/>
</dbReference>
<evidence type="ECO:0000313" key="5">
    <source>
        <dbReference type="Proteomes" id="UP000675920"/>
    </source>
</evidence>
<dbReference type="InterPro" id="IPR000524">
    <property type="entry name" value="Tscrpt_reg_HTH_GntR"/>
</dbReference>
<keyword evidence="5" id="KW-1185">Reference proteome</keyword>
<dbReference type="InterPro" id="IPR036388">
    <property type="entry name" value="WH-like_DNA-bd_sf"/>
</dbReference>
<evidence type="ECO:0000313" key="6">
    <source>
        <dbReference type="RefSeq" id="WP_084544894.1"/>
    </source>
</evidence>
<dbReference type="GO" id="GO:0003677">
    <property type="term" value="F:DNA binding"/>
    <property type="evidence" value="ECO:0007669"/>
    <property type="project" value="UniProtKB-KW"/>
</dbReference>
<reference evidence="6" key="2">
    <citation type="submission" date="2025-08" db="UniProtKB">
        <authorList>
            <consortium name="RefSeq"/>
        </authorList>
    </citation>
    <scope>IDENTIFICATION</scope>
</reference>
<keyword evidence="3" id="KW-0804">Transcription</keyword>
<dbReference type="Gene3D" id="1.20.120.530">
    <property type="entry name" value="GntR ligand-binding domain-like"/>
    <property type="match status" value="1"/>
</dbReference>
<reference evidence="6" key="1">
    <citation type="journal article" date="1991" name="FEMS Microbiol. Lett.">
        <title>A new family of bacterial regulatory proteins.</title>
        <authorList>
            <person name="Haydon D.J."/>
            <person name="Guest J.R."/>
        </authorList>
    </citation>
    <scope>NUCLEOTIDE SEQUENCE</scope>
</reference>
<organism evidence="5 6">
    <name type="scientific">Derxia gummosa DSM 723</name>
    <dbReference type="NCBI Taxonomy" id="1121388"/>
    <lineage>
        <taxon>Bacteria</taxon>
        <taxon>Pseudomonadati</taxon>
        <taxon>Pseudomonadota</taxon>
        <taxon>Betaproteobacteria</taxon>
        <taxon>Burkholderiales</taxon>
        <taxon>Alcaligenaceae</taxon>
        <taxon>Derxia</taxon>
    </lineage>
</organism>
<feature type="domain" description="HTH gntR-type" evidence="4">
    <location>
        <begin position="18"/>
        <end position="86"/>
    </location>
</feature>
<dbReference type="OrthoDB" id="1040417at2"/>
<dbReference type="Pfam" id="PF07729">
    <property type="entry name" value="FCD"/>
    <property type="match status" value="1"/>
</dbReference>
<dbReference type="PRINTS" id="PR00035">
    <property type="entry name" value="HTHGNTR"/>
</dbReference>
<dbReference type="InterPro" id="IPR008920">
    <property type="entry name" value="TF_FadR/GntR_C"/>
</dbReference>